<keyword evidence="7" id="KW-0677">Repeat</keyword>
<evidence type="ECO:0000256" key="11">
    <source>
        <dbReference type="ARBA" id="ARBA00023065"/>
    </source>
</evidence>
<dbReference type="InterPro" id="IPR031649">
    <property type="entry name" value="GPHH_dom"/>
</dbReference>
<keyword evidence="2" id="KW-0813">Transport</keyword>
<dbReference type="InterPro" id="IPR014873">
    <property type="entry name" value="VDCC_a1su_IQ"/>
</dbReference>
<evidence type="ECO:0000256" key="4">
    <source>
        <dbReference type="ARBA" id="ARBA00022673"/>
    </source>
</evidence>
<evidence type="ECO:0000256" key="12">
    <source>
        <dbReference type="ARBA" id="ARBA00023136"/>
    </source>
</evidence>
<dbReference type="InterPro" id="IPR010761">
    <property type="entry name" value="Clc_prot-like"/>
</dbReference>
<name>A0A183IQU1_9BILA</name>
<dbReference type="SMART" id="SM01062">
    <property type="entry name" value="Ca_chan_IQ"/>
    <property type="match status" value="1"/>
</dbReference>
<evidence type="ECO:0000256" key="15">
    <source>
        <dbReference type="SAM" id="MobiDB-lite"/>
    </source>
</evidence>
<keyword evidence="9 14" id="KW-0851">Voltage-gated channel</keyword>
<reference evidence="18" key="1">
    <citation type="submission" date="2016-06" db="UniProtKB">
        <authorList>
            <consortium name="WormBaseParasite"/>
        </authorList>
    </citation>
    <scope>IDENTIFICATION</scope>
</reference>
<proteinExistence type="inferred from homology"/>
<evidence type="ECO:0000256" key="1">
    <source>
        <dbReference type="ARBA" id="ARBA00004141"/>
    </source>
</evidence>
<accession>A0A183IQU1</accession>
<evidence type="ECO:0000313" key="18">
    <source>
        <dbReference type="WBParaSite" id="SBAD_0000622301-mRNA-1"/>
    </source>
</evidence>
<dbReference type="WBParaSite" id="SBAD_0000622301-mRNA-1">
    <property type="protein sequence ID" value="SBAD_0000622301-mRNA-1"/>
    <property type="gene ID" value="SBAD_0000622301"/>
</dbReference>
<evidence type="ECO:0000256" key="13">
    <source>
        <dbReference type="ARBA" id="ARBA00023303"/>
    </source>
</evidence>
<dbReference type="InterPro" id="IPR050599">
    <property type="entry name" value="VDCC_alpha-1_subunit"/>
</dbReference>
<dbReference type="PANTHER" id="PTHR45628">
    <property type="entry name" value="VOLTAGE-DEPENDENT CALCIUM CHANNEL TYPE A SUBUNIT ALPHA-1"/>
    <property type="match status" value="1"/>
</dbReference>
<evidence type="ECO:0000256" key="7">
    <source>
        <dbReference type="ARBA" id="ARBA00022737"/>
    </source>
</evidence>
<protein>
    <submittedName>
        <fullName evidence="18">Ca_chan_IQ domain-containing protein</fullName>
    </submittedName>
</protein>
<keyword evidence="3 14" id="KW-0109">Calcium transport</keyword>
<evidence type="ECO:0000256" key="16">
    <source>
        <dbReference type="SAM" id="Phobius"/>
    </source>
</evidence>
<keyword evidence="12 16" id="KW-0472">Membrane</keyword>
<keyword evidence="5 16" id="KW-0812">Transmembrane</keyword>
<dbReference type="PANTHER" id="PTHR45628:SF1">
    <property type="entry name" value="VOLTAGE-DEPENDENT CALCIUM CHANNEL TYPE D SUBUNIT ALPHA-1"/>
    <property type="match status" value="1"/>
</dbReference>
<dbReference type="AlphaFoldDB" id="A0A183IQU1"/>
<dbReference type="GO" id="GO:0098703">
    <property type="term" value="P:calcium ion import across plasma membrane"/>
    <property type="evidence" value="ECO:0007669"/>
    <property type="project" value="TreeGrafter"/>
</dbReference>
<feature type="transmembrane region" description="Helical" evidence="16">
    <location>
        <begin position="26"/>
        <end position="44"/>
    </location>
</feature>
<keyword evidence="6" id="KW-0479">Metal-binding</keyword>
<dbReference type="Pfam" id="PF08763">
    <property type="entry name" value="Ca_chan_IQ"/>
    <property type="match status" value="1"/>
</dbReference>
<evidence type="ECO:0000256" key="9">
    <source>
        <dbReference type="ARBA" id="ARBA00022882"/>
    </source>
</evidence>
<dbReference type="GO" id="GO:0046872">
    <property type="term" value="F:metal ion binding"/>
    <property type="evidence" value="ECO:0007669"/>
    <property type="project" value="UniProtKB-KW"/>
</dbReference>
<dbReference type="InterPro" id="IPR002077">
    <property type="entry name" value="VDCCAlpha1"/>
</dbReference>
<dbReference type="Gene3D" id="1.10.287.70">
    <property type="match status" value="1"/>
</dbReference>
<keyword evidence="11" id="KW-0406">Ion transport</keyword>
<dbReference type="GO" id="GO:0008331">
    <property type="term" value="F:high voltage-gated calcium channel activity"/>
    <property type="evidence" value="ECO:0007669"/>
    <property type="project" value="TreeGrafter"/>
</dbReference>
<feature type="region of interest" description="Disordered" evidence="15">
    <location>
        <begin position="508"/>
        <end position="534"/>
    </location>
</feature>
<dbReference type="Pfam" id="PF00520">
    <property type="entry name" value="Ion_trans"/>
    <property type="match status" value="1"/>
</dbReference>
<comment type="similarity">
    <text evidence="14">Belongs to the calcium channel alpha-1 subunit (TC 1.A.1.11) family.</text>
</comment>
<keyword evidence="8 14" id="KW-0106">Calcium</keyword>
<keyword evidence="4 14" id="KW-0107">Calcium channel</keyword>
<dbReference type="GO" id="GO:0005891">
    <property type="term" value="C:voltage-gated calcium channel complex"/>
    <property type="evidence" value="ECO:0007669"/>
    <property type="project" value="InterPro"/>
</dbReference>
<dbReference type="Pfam" id="PF16905">
    <property type="entry name" value="GPHH"/>
    <property type="match status" value="1"/>
</dbReference>
<feature type="compositionally biased region" description="Polar residues" evidence="15">
    <location>
        <begin position="508"/>
        <end position="524"/>
    </location>
</feature>
<keyword evidence="13" id="KW-0407">Ion channel</keyword>
<evidence type="ECO:0000256" key="2">
    <source>
        <dbReference type="ARBA" id="ARBA00022448"/>
    </source>
</evidence>
<feature type="domain" description="Voltage-dependent calcium channel alpha-1 subunit IQ" evidence="17">
    <location>
        <begin position="297"/>
        <end position="331"/>
    </location>
</feature>
<keyword evidence="10 16" id="KW-1133">Transmembrane helix</keyword>
<dbReference type="InterPro" id="IPR005821">
    <property type="entry name" value="Ion_trans_dom"/>
</dbReference>
<organism evidence="18">
    <name type="scientific">Soboliphyme baturini</name>
    <dbReference type="NCBI Taxonomy" id="241478"/>
    <lineage>
        <taxon>Eukaryota</taxon>
        <taxon>Metazoa</taxon>
        <taxon>Ecdysozoa</taxon>
        <taxon>Nematoda</taxon>
        <taxon>Enoplea</taxon>
        <taxon>Dorylaimia</taxon>
        <taxon>Dioctophymatida</taxon>
        <taxon>Dioctophymatoidea</taxon>
        <taxon>Soboliphymatidae</taxon>
        <taxon>Soboliphyme</taxon>
    </lineage>
</organism>
<evidence type="ECO:0000256" key="3">
    <source>
        <dbReference type="ARBA" id="ARBA00022568"/>
    </source>
</evidence>
<feature type="transmembrane region" description="Helical" evidence="16">
    <location>
        <begin position="620"/>
        <end position="646"/>
    </location>
</feature>
<evidence type="ECO:0000256" key="10">
    <source>
        <dbReference type="ARBA" id="ARBA00022989"/>
    </source>
</evidence>
<dbReference type="Pfam" id="PF07062">
    <property type="entry name" value="Clc-like"/>
    <property type="match status" value="1"/>
</dbReference>
<evidence type="ECO:0000256" key="5">
    <source>
        <dbReference type="ARBA" id="ARBA00022692"/>
    </source>
</evidence>
<evidence type="ECO:0000256" key="6">
    <source>
        <dbReference type="ARBA" id="ARBA00022723"/>
    </source>
</evidence>
<evidence type="ECO:0000256" key="8">
    <source>
        <dbReference type="ARBA" id="ARBA00022837"/>
    </source>
</evidence>
<comment type="subcellular location">
    <subcellularLocation>
        <location evidence="1 14">Membrane</location>
        <topology evidence="1 14">Multi-pass membrane protein</topology>
    </subcellularLocation>
</comment>
<evidence type="ECO:0000256" key="14">
    <source>
        <dbReference type="RuleBase" id="RU003808"/>
    </source>
</evidence>
<evidence type="ECO:0000259" key="17">
    <source>
        <dbReference type="SMART" id="SM01062"/>
    </source>
</evidence>
<sequence length="772" mass="87098">MRLVKLLSKGEGIRTLLWTFLKSFQALPYVVLLIVLLFFIYAVIGMQVGTVFGRIALDDDTQIHRHNNFQTFYNSLLLLFRCATGEAWQSVMLACSDRPDVRCDPAAGFEEGEGALVTCGTDFAYPYFISFFMLSSCLVELNAFQGAMDELLIINLFVAVIMDNFDYLTRDWSILGPHHLEEFVRLWSEYDPYGRGRIKHLDIVLLLRKISPPLGFGDFCPHRIACKRLVTMNMSLLPDETVDFNATLFALVRTNLNIYGDDTIEVANEKLRKVIKKIWKKTPDSLLNSVLPLTTGEEDVTVGKYYATYLIQDYFRRFKRRKMRENQLSAVTKLKQNQTVLTHTGSFKSQLYGYYEAYMQYAFRLVCAVQVKKIALSLREKYRFRFLLNAWKSLKSRHIENLSDNSKLGVQIPSVGVNHDVAICVSRQIPLEEANISTRLMPQTQPASSRNWLLKDIFLKFIGKQGSRHPQQKQQLNHERNLVNYAHKDGLQHQLSMARTTSINMNDESASTTIGHPSIDATSTGRHRASSGGGYSVGPVTTATTLTNTANTSDVRSFYATAKFAPLNRLSTILVLVCVKSLPSKLSFSGEPIVDCLDIGGEVKRRGLVRTMSSLRAFRILLHLCGLTFALAAICLLLSAILTSAWQVVNIEESHTLHYHGLWLNCVRRLGVTHANDDTGWACTYNVGDEVAGHDKEHQPVDFTSTSALTAAIGVTYYYVKSNLLENKIIVSVTSTYAVGDEDFKNYLLNRWVLRISSDRIVGKSDESNVEI</sequence>
<dbReference type="Gene3D" id="1.20.140.150">
    <property type="match status" value="1"/>
</dbReference>
<dbReference type="SUPFAM" id="SSF81324">
    <property type="entry name" value="Voltage-gated potassium channels"/>
    <property type="match status" value="1"/>
</dbReference>
<dbReference type="Gene3D" id="6.10.250.2180">
    <property type="match status" value="1"/>
</dbReference>
<dbReference type="PRINTS" id="PR00167">
    <property type="entry name" value="CACHANNEL"/>
</dbReference>